<name>G9YQE2_FLAPL</name>
<dbReference type="HOGENOM" id="CLU_3168366_0_0_9"/>
<protein>
    <submittedName>
        <fullName evidence="1">Uncharacterized protein</fullName>
    </submittedName>
</protein>
<dbReference type="AlphaFoldDB" id="G9YQE2"/>
<organism evidence="1 2">
    <name type="scientific">Flavonifractor plautii ATCC 29863</name>
    <dbReference type="NCBI Taxonomy" id="411475"/>
    <lineage>
        <taxon>Bacteria</taxon>
        <taxon>Bacillati</taxon>
        <taxon>Bacillota</taxon>
        <taxon>Clostridia</taxon>
        <taxon>Eubacteriales</taxon>
        <taxon>Oscillospiraceae</taxon>
        <taxon>Flavonifractor</taxon>
    </lineage>
</organism>
<evidence type="ECO:0000313" key="2">
    <source>
        <dbReference type="Proteomes" id="UP000004459"/>
    </source>
</evidence>
<reference evidence="1 2" key="1">
    <citation type="submission" date="2011-08" db="EMBL/GenBank/DDBJ databases">
        <authorList>
            <person name="Weinstock G."/>
            <person name="Sodergren E."/>
            <person name="Clifton S."/>
            <person name="Fulton L."/>
            <person name="Fulton B."/>
            <person name="Courtney L."/>
            <person name="Fronick C."/>
            <person name="Harrison M."/>
            <person name="Strong C."/>
            <person name="Farmer C."/>
            <person name="Delahaunty K."/>
            <person name="Markovic C."/>
            <person name="Hall O."/>
            <person name="Minx P."/>
            <person name="Tomlinson C."/>
            <person name="Mitreva M."/>
            <person name="Hou S."/>
            <person name="Chen J."/>
            <person name="Wollam A."/>
            <person name="Pepin K.H."/>
            <person name="Johnson M."/>
            <person name="Bhonagiri V."/>
            <person name="Zhang X."/>
            <person name="Suruliraj S."/>
            <person name="Warren W."/>
            <person name="Chinwalla A."/>
            <person name="Mardis E.R."/>
            <person name="Wilson R.K."/>
        </authorList>
    </citation>
    <scope>NUCLEOTIDE SEQUENCE [LARGE SCALE GENOMIC DNA]</scope>
    <source>
        <strain evidence="1 2">ATCC 29863</strain>
    </source>
</reference>
<evidence type="ECO:0000313" key="1">
    <source>
        <dbReference type="EMBL" id="EHM51437.1"/>
    </source>
</evidence>
<dbReference type="Proteomes" id="UP000004459">
    <property type="component" value="Unassembled WGS sequence"/>
</dbReference>
<comment type="caution">
    <text evidence="1">The sequence shown here is derived from an EMBL/GenBank/DDBJ whole genome shotgun (WGS) entry which is preliminary data.</text>
</comment>
<sequence length="47" mass="5558">MIQLIHKNYRKEETARADVPKRAAGSGCLNFRFHDSRGTFRQDLFYI</sequence>
<gene>
    <name evidence="1" type="ORF">HMPREF0372_01735</name>
</gene>
<accession>G9YQE2</accession>
<proteinExistence type="predicted"/>
<dbReference type="EMBL" id="AGCK01000132">
    <property type="protein sequence ID" value="EHM51437.1"/>
    <property type="molecule type" value="Genomic_DNA"/>
</dbReference>